<sequence>MDLLNDSSDSEHQEADFEEIDDLLLAAYLGGFTVLKELEAVDTSVKTLYDMIQASSWTLLKWKHSRIPFQIWQGEQRDFHKD</sequence>
<gene>
    <name evidence="1" type="ORF">CFP56_029389</name>
</gene>
<organism evidence="1 2">
    <name type="scientific">Quercus suber</name>
    <name type="common">Cork oak</name>
    <dbReference type="NCBI Taxonomy" id="58331"/>
    <lineage>
        <taxon>Eukaryota</taxon>
        <taxon>Viridiplantae</taxon>
        <taxon>Streptophyta</taxon>
        <taxon>Embryophyta</taxon>
        <taxon>Tracheophyta</taxon>
        <taxon>Spermatophyta</taxon>
        <taxon>Magnoliopsida</taxon>
        <taxon>eudicotyledons</taxon>
        <taxon>Gunneridae</taxon>
        <taxon>Pentapetalae</taxon>
        <taxon>rosids</taxon>
        <taxon>fabids</taxon>
        <taxon>Fagales</taxon>
        <taxon>Fagaceae</taxon>
        <taxon>Quercus</taxon>
    </lineage>
</organism>
<comment type="caution">
    <text evidence="1">The sequence shown here is derived from an EMBL/GenBank/DDBJ whole genome shotgun (WGS) entry which is preliminary data.</text>
</comment>
<evidence type="ECO:0000313" key="2">
    <source>
        <dbReference type="Proteomes" id="UP000237347"/>
    </source>
</evidence>
<evidence type="ECO:0000313" key="1">
    <source>
        <dbReference type="EMBL" id="KAK7855159.1"/>
    </source>
</evidence>
<proteinExistence type="predicted"/>
<protein>
    <submittedName>
        <fullName evidence="1">Uncharacterized protein</fullName>
    </submittedName>
</protein>
<accession>A0AAW0LUU8</accession>
<dbReference type="EMBL" id="PKMF04000048">
    <property type="protein sequence ID" value="KAK7855159.1"/>
    <property type="molecule type" value="Genomic_DNA"/>
</dbReference>
<name>A0AAW0LUU8_QUESU</name>
<reference evidence="1 2" key="1">
    <citation type="journal article" date="2018" name="Sci. Data">
        <title>The draft genome sequence of cork oak.</title>
        <authorList>
            <person name="Ramos A.M."/>
            <person name="Usie A."/>
            <person name="Barbosa P."/>
            <person name="Barros P.M."/>
            <person name="Capote T."/>
            <person name="Chaves I."/>
            <person name="Simoes F."/>
            <person name="Abreu I."/>
            <person name="Carrasquinho I."/>
            <person name="Faro C."/>
            <person name="Guimaraes J.B."/>
            <person name="Mendonca D."/>
            <person name="Nobrega F."/>
            <person name="Rodrigues L."/>
            <person name="Saibo N.J.M."/>
            <person name="Varela M.C."/>
            <person name="Egas C."/>
            <person name="Matos J."/>
            <person name="Miguel C.M."/>
            <person name="Oliveira M.M."/>
            <person name="Ricardo C.P."/>
            <person name="Goncalves S."/>
        </authorList>
    </citation>
    <scope>NUCLEOTIDE SEQUENCE [LARGE SCALE GENOMIC DNA]</scope>
    <source>
        <strain evidence="2">cv. HL8</strain>
    </source>
</reference>
<keyword evidence="2" id="KW-1185">Reference proteome</keyword>
<dbReference type="Proteomes" id="UP000237347">
    <property type="component" value="Unassembled WGS sequence"/>
</dbReference>
<dbReference type="AlphaFoldDB" id="A0AAW0LUU8"/>